<comment type="caution">
    <text evidence="2">The sequence shown here is derived from an EMBL/GenBank/DDBJ whole genome shotgun (WGS) entry which is preliminary data.</text>
</comment>
<dbReference type="GO" id="GO:0016747">
    <property type="term" value="F:acyltransferase activity, transferring groups other than amino-acyl groups"/>
    <property type="evidence" value="ECO:0007669"/>
    <property type="project" value="InterPro"/>
</dbReference>
<dbReference type="InterPro" id="IPR000182">
    <property type="entry name" value="GNAT_dom"/>
</dbReference>
<dbReference type="AlphaFoldDB" id="A0A0A0D4N3"/>
<dbReference type="Proteomes" id="UP000029995">
    <property type="component" value="Unassembled WGS sequence"/>
</dbReference>
<feature type="domain" description="N-acetyltransferase" evidence="1">
    <location>
        <begin position="26"/>
        <end position="161"/>
    </location>
</feature>
<dbReference type="InterPro" id="IPR016181">
    <property type="entry name" value="Acyl_CoA_acyltransferase"/>
</dbReference>
<organism evidence="2 3">
    <name type="scientific">Inquilinus limosus MP06</name>
    <dbReference type="NCBI Taxonomy" id="1398085"/>
    <lineage>
        <taxon>Bacteria</taxon>
        <taxon>Pseudomonadati</taxon>
        <taxon>Pseudomonadota</taxon>
        <taxon>Alphaproteobacteria</taxon>
        <taxon>Rhodospirillales</taxon>
        <taxon>Rhodospirillaceae</taxon>
        <taxon>Inquilinus</taxon>
    </lineage>
</organism>
<keyword evidence="2" id="KW-0808">Transferase</keyword>
<accession>A0A0A0D4N3</accession>
<protein>
    <submittedName>
        <fullName evidence="2">GNAT family acetyltransferase</fullName>
    </submittedName>
</protein>
<sequence>MADLLVKLYALEPPTASRAAMAAAGITIRPAIAPEKRAVARWVAERFGDGWASEVEVAFAHRPIGCLVAVKDGALLGFACHNATAIGFFGPTGVDPDQRGLGIGEALLRETMEAMRHLGHGYAIIGGAGPVAFYEKIVGAVEIPGSTSGLYHGMIRSKTTE</sequence>
<gene>
    <name evidence="2" type="ORF">P409_19600</name>
</gene>
<dbReference type="OrthoDB" id="4016818at2"/>
<evidence type="ECO:0000313" key="2">
    <source>
        <dbReference type="EMBL" id="KGM32758.1"/>
    </source>
</evidence>
<dbReference type="PROSITE" id="PS51186">
    <property type="entry name" value="GNAT"/>
    <property type="match status" value="1"/>
</dbReference>
<evidence type="ECO:0000259" key="1">
    <source>
        <dbReference type="PROSITE" id="PS51186"/>
    </source>
</evidence>
<dbReference type="Pfam" id="PF00583">
    <property type="entry name" value="Acetyltransf_1"/>
    <property type="match status" value="1"/>
</dbReference>
<dbReference type="EMBL" id="JANX01000268">
    <property type="protein sequence ID" value="KGM32758.1"/>
    <property type="molecule type" value="Genomic_DNA"/>
</dbReference>
<dbReference type="RefSeq" id="WP_034841981.1">
    <property type="nucleotide sequence ID" value="NZ_JANX01000268.1"/>
</dbReference>
<proteinExistence type="predicted"/>
<reference evidence="2 3" key="1">
    <citation type="submission" date="2014-01" db="EMBL/GenBank/DDBJ databases">
        <title>Genome sequence determination for a cystic fibrosis isolate, Inquilinus limosus.</title>
        <authorList>
            <person name="Pino M."/>
            <person name="Di Conza J."/>
            <person name="Gutkind G."/>
        </authorList>
    </citation>
    <scope>NUCLEOTIDE SEQUENCE [LARGE SCALE GENOMIC DNA]</scope>
    <source>
        <strain evidence="2 3">MP06</strain>
    </source>
</reference>
<dbReference type="SUPFAM" id="SSF55729">
    <property type="entry name" value="Acyl-CoA N-acyltransferases (Nat)"/>
    <property type="match status" value="1"/>
</dbReference>
<name>A0A0A0D4N3_9PROT</name>
<evidence type="ECO:0000313" key="3">
    <source>
        <dbReference type="Proteomes" id="UP000029995"/>
    </source>
</evidence>
<dbReference type="CDD" id="cd04301">
    <property type="entry name" value="NAT_SF"/>
    <property type="match status" value="1"/>
</dbReference>
<dbReference type="Gene3D" id="3.40.630.30">
    <property type="match status" value="1"/>
</dbReference>